<reference evidence="5" key="1">
    <citation type="submission" date="2022-02" db="EMBL/GenBank/DDBJ databases">
        <authorList>
            <person name="Leng L."/>
        </authorList>
    </citation>
    <scope>NUCLEOTIDE SEQUENCE</scope>
    <source>
        <strain evidence="5">JI</strain>
    </source>
</reference>
<dbReference type="Gene3D" id="3.40.50.300">
    <property type="entry name" value="P-loop containing nucleotide triphosphate hydrolases"/>
    <property type="match status" value="1"/>
</dbReference>
<gene>
    <name evidence="5" type="ORF">L7E55_11115</name>
</gene>
<dbReference type="EMBL" id="JAKOAV010000020">
    <property type="protein sequence ID" value="MDF9408900.1"/>
    <property type="molecule type" value="Genomic_DNA"/>
</dbReference>
<keyword evidence="3 5" id="KW-0067">ATP-binding</keyword>
<dbReference type="InterPro" id="IPR003439">
    <property type="entry name" value="ABC_transporter-like_ATP-bd"/>
</dbReference>
<dbReference type="Proteomes" id="UP001154312">
    <property type="component" value="Unassembled WGS sequence"/>
</dbReference>
<keyword evidence="6" id="KW-1185">Reference proteome</keyword>
<sequence length="226" mass="25841">MLEACFTQKLMNFTLDLKFRVANQILVLWGPSGSGKTTVLHCLAGLLRPSSGFLKLNGKILYSSEKKINIPAQYRNIGYLFQDYALFPHMTVRQNVLYGLKCRKRKQDSTSRNPLDLLDFFGVGHLVDRYTDRLSGGEKQRVALARALAVQPQLLLLDEPFSALDKRTRVHLRHELKSLHQQWRIPFVLVTHDEEEAEFLGDTILALESGWTGEDARLTAGWSWQE</sequence>
<feature type="domain" description="ABC transporter" evidence="4">
    <location>
        <begin position="2"/>
        <end position="226"/>
    </location>
</feature>
<evidence type="ECO:0000256" key="3">
    <source>
        <dbReference type="ARBA" id="ARBA00022840"/>
    </source>
</evidence>
<dbReference type="AlphaFoldDB" id="A0A9X4GZK6"/>
<dbReference type="RefSeq" id="WP_277444306.1">
    <property type="nucleotide sequence ID" value="NZ_JAKOAV010000020.1"/>
</dbReference>
<dbReference type="Pfam" id="PF00005">
    <property type="entry name" value="ABC_tran"/>
    <property type="match status" value="1"/>
</dbReference>
<dbReference type="InterPro" id="IPR017871">
    <property type="entry name" value="ABC_transporter-like_CS"/>
</dbReference>
<dbReference type="PANTHER" id="PTHR42781:SF4">
    <property type="entry name" value="SPERMIDINE_PUTRESCINE IMPORT ATP-BINDING PROTEIN POTA"/>
    <property type="match status" value="1"/>
</dbReference>
<organism evidence="5 6">
    <name type="scientific">Pelotomaculum isophthalicicum JI</name>
    <dbReference type="NCBI Taxonomy" id="947010"/>
    <lineage>
        <taxon>Bacteria</taxon>
        <taxon>Bacillati</taxon>
        <taxon>Bacillota</taxon>
        <taxon>Clostridia</taxon>
        <taxon>Eubacteriales</taxon>
        <taxon>Desulfotomaculaceae</taxon>
        <taxon>Pelotomaculum</taxon>
    </lineage>
</organism>
<protein>
    <submittedName>
        <fullName evidence="5">ATP-binding cassette domain-containing protein</fullName>
    </submittedName>
</protein>
<dbReference type="InterPro" id="IPR050093">
    <property type="entry name" value="ABC_SmlMolc_Importer"/>
</dbReference>
<keyword evidence="1" id="KW-0813">Transport</keyword>
<evidence type="ECO:0000259" key="4">
    <source>
        <dbReference type="PROSITE" id="PS50893"/>
    </source>
</evidence>
<dbReference type="SMART" id="SM00382">
    <property type="entry name" value="AAA"/>
    <property type="match status" value="1"/>
</dbReference>
<dbReference type="SUPFAM" id="SSF52540">
    <property type="entry name" value="P-loop containing nucleoside triphosphate hydrolases"/>
    <property type="match status" value="1"/>
</dbReference>
<dbReference type="InterPro" id="IPR003593">
    <property type="entry name" value="AAA+_ATPase"/>
</dbReference>
<proteinExistence type="predicted"/>
<dbReference type="PANTHER" id="PTHR42781">
    <property type="entry name" value="SPERMIDINE/PUTRESCINE IMPORT ATP-BINDING PROTEIN POTA"/>
    <property type="match status" value="1"/>
</dbReference>
<evidence type="ECO:0000313" key="5">
    <source>
        <dbReference type="EMBL" id="MDF9408900.1"/>
    </source>
</evidence>
<dbReference type="InterPro" id="IPR027417">
    <property type="entry name" value="P-loop_NTPase"/>
</dbReference>
<accession>A0A9X4GZK6</accession>
<dbReference type="PROSITE" id="PS00211">
    <property type="entry name" value="ABC_TRANSPORTER_1"/>
    <property type="match status" value="1"/>
</dbReference>
<dbReference type="GO" id="GO:0016887">
    <property type="term" value="F:ATP hydrolysis activity"/>
    <property type="evidence" value="ECO:0007669"/>
    <property type="project" value="InterPro"/>
</dbReference>
<evidence type="ECO:0000256" key="2">
    <source>
        <dbReference type="ARBA" id="ARBA00022741"/>
    </source>
</evidence>
<name>A0A9X4GZK6_9FIRM</name>
<keyword evidence="2" id="KW-0547">Nucleotide-binding</keyword>
<dbReference type="GO" id="GO:0005524">
    <property type="term" value="F:ATP binding"/>
    <property type="evidence" value="ECO:0007669"/>
    <property type="project" value="UniProtKB-KW"/>
</dbReference>
<evidence type="ECO:0000256" key="1">
    <source>
        <dbReference type="ARBA" id="ARBA00022448"/>
    </source>
</evidence>
<evidence type="ECO:0000313" key="6">
    <source>
        <dbReference type="Proteomes" id="UP001154312"/>
    </source>
</evidence>
<dbReference type="PROSITE" id="PS50893">
    <property type="entry name" value="ABC_TRANSPORTER_2"/>
    <property type="match status" value="1"/>
</dbReference>
<comment type="caution">
    <text evidence="5">The sequence shown here is derived from an EMBL/GenBank/DDBJ whole genome shotgun (WGS) entry which is preliminary data.</text>
</comment>